<organism evidence="2 3">
    <name type="scientific">Diaporthe helianthi</name>
    <dbReference type="NCBI Taxonomy" id="158607"/>
    <lineage>
        <taxon>Eukaryota</taxon>
        <taxon>Fungi</taxon>
        <taxon>Dikarya</taxon>
        <taxon>Ascomycota</taxon>
        <taxon>Pezizomycotina</taxon>
        <taxon>Sordariomycetes</taxon>
        <taxon>Sordariomycetidae</taxon>
        <taxon>Diaporthales</taxon>
        <taxon>Diaporthaceae</taxon>
        <taxon>Diaporthe</taxon>
    </lineage>
</organism>
<evidence type="ECO:0000256" key="1">
    <source>
        <dbReference type="SAM" id="MobiDB-lite"/>
    </source>
</evidence>
<evidence type="ECO:0000313" key="2">
    <source>
        <dbReference type="EMBL" id="POS72928.1"/>
    </source>
</evidence>
<feature type="region of interest" description="Disordered" evidence="1">
    <location>
        <begin position="1"/>
        <end position="24"/>
    </location>
</feature>
<evidence type="ECO:0000313" key="3">
    <source>
        <dbReference type="Proteomes" id="UP000094444"/>
    </source>
</evidence>
<dbReference type="EMBL" id="MAVT02000896">
    <property type="protein sequence ID" value="POS72928.1"/>
    <property type="molecule type" value="Genomic_DNA"/>
</dbReference>
<sequence length="153" mass="16914">MWMGPREMSKHGSASPRPNRCITSSPHQPSAALFPFQSHATEHRPCYFLVLVEQFCGHQERAGKGMVTADMELLATWAALERPRELQAGTSSGMLPPLPPQPTRSFHFLTHVQVVSSSQARCFCCTALTWRTPPAVMAAGAQVPWNTPTQYIP</sequence>
<proteinExistence type="predicted"/>
<dbReference type="Proteomes" id="UP000094444">
    <property type="component" value="Unassembled WGS sequence"/>
</dbReference>
<dbReference type="InParanoid" id="A0A2P5HRP5"/>
<dbReference type="AlphaFoldDB" id="A0A2P5HRP5"/>
<comment type="caution">
    <text evidence="2">The sequence shown here is derived from an EMBL/GenBank/DDBJ whole genome shotgun (WGS) entry which is preliminary data.</text>
</comment>
<keyword evidence="3" id="KW-1185">Reference proteome</keyword>
<protein>
    <submittedName>
        <fullName evidence="2">Uncharacterized protein</fullName>
    </submittedName>
</protein>
<accession>A0A2P5HRP5</accession>
<reference evidence="2" key="1">
    <citation type="submission" date="2017-09" db="EMBL/GenBank/DDBJ databases">
        <title>Polyketide synthases of a Diaporthe helianthi virulent isolate.</title>
        <authorList>
            <person name="Baroncelli R."/>
        </authorList>
    </citation>
    <scope>NUCLEOTIDE SEQUENCE [LARGE SCALE GENOMIC DNA]</scope>
    <source>
        <strain evidence="2">7/96</strain>
    </source>
</reference>
<gene>
    <name evidence="2" type="ORF">DHEL01_v208684</name>
</gene>
<name>A0A2P5HRP5_DIAHE</name>